<keyword evidence="2" id="KW-1185">Reference proteome</keyword>
<dbReference type="AlphaFoldDB" id="A0AAV7M568"/>
<proteinExistence type="predicted"/>
<evidence type="ECO:0000313" key="2">
    <source>
        <dbReference type="Proteomes" id="UP001066276"/>
    </source>
</evidence>
<sequence>MANTWGIRRQLLQDLSVVEQDLPQAEVQAAGHTVLPSWLRQFRIRCGEVESALSYHDYRTRTALQDAQGDRSGRLLAWLLRGGHRSTPAMSIRLVDGTIATSQLAINDAFRDY</sequence>
<gene>
    <name evidence="1" type="ORF">NDU88_004047</name>
</gene>
<name>A0AAV7M568_PLEWA</name>
<dbReference type="Proteomes" id="UP001066276">
    <property type="component" value="Chromosome 10"/>
</dbReference>
<comment type="caution">
    <text evidence="1">The sequence shown here is derived from an EMBL/GenBank/DDBJ whole genome shotgun (WGS) entry which is preliminary data.</text>
</comment>
<protein>
    <submittedName>
        <fullName evidence="1">Uncharacterized protein</fullName>
    </submittedName>
</protein>
<organism evidence="1 2">
    <name type="scientific">Pleurodeles waltl</name>
    <name type="common">Iberian ribbed newt</name>
    <dbReference type="NCBI Taxonomy" id="8319"/>
    <lineage>
        <taxon>Eukaryota</taxon>
        <taxon>Metazoa</taxon>
        <taxon>Chordata</taxon>
        <taxon>Craniata</taxon>
        <taxon>Vertebrata</taxon>
        <taxon>Euteleostomi</taxon>
        <taxon>Amphibia</taxon>
        <taxon>Batrachia</taxon>
        <taxon>Caudata</taxon>
        <taxon>Salamandroidea</taxon>
        <taxon>Salamandridae</taxon>
        <taxon>Pleurodelinae</taxon>
        <taxon>Pleurodeles</taxon>
    </lineage>
</organism>
<dbReference type="EMBL" id="JANPWB010000014">
    <property type="protein sequence ID" value="KAJ1098940.1"/>
    <property type="molecule type" value="Genomic_DNA"/>
</dbReference>
<evidence type="ECO:0000313" key="1">
    <source>
        <dbReference type="EMBL" id="KAJ1098940.1"/>
    </source>
</evidence>
<reference evidence="1" key="1">
    <citation type="journal article" date="2022" name="bioRxiv">
        <title>Sequencing and chromosome-scale assembly of the giantPleurodeles waltlgenome.</title>
        <authorList>
            <person name="Brown T."/>
            <person name="Elewa A."/>
            <person name="Iarovenko S."/>
            <person name="Subramanian E."/>
            <person name="Araus A.J."/>
            <person name="Petzold A."/>
            <person name="Susuki M."/>
            <person name="Suzuki K.-i.T."/>
            <person name="Hayashi T."/>
            <person name="Toyoda A."/>
            <person name="Oliveira C."/>
            <person name="Osipova E."/>
            <person name="Leigh N.D."/>
            <person name="Simon A."/>
            <person name="Yun M.H."/>
        </authorList>
    </citation>
    <scope>NUCLEOTIDE SEQUENCE</scope>
    <source>
        <strain evidence="1">20211129_DDA</strain>
        <tissue evidence="1">Liver</tissue>
    </source>
</reference>
<accession>A0AAV7M568</accession>